<comment type="caution">
    <text evidence="1">The sequence shown here is derived from an EMBL/GenBank/DDBJ whole genome shotgun (WGS) entry which is preliminary data.</text>
</comment>
<dbReference type="Proteomes" id="UP001283361">
    <property type="component" value="Unassembled WGS sequence"/>
</dbReference>
<organism evidence="1 2">
    <name type="scientific">Elysia crispata</name>
    <name type="common">lettuce slug</name>
    <dbReference type="NCBI Taxonomy" id="231223"/>
    <lineage>
        <taxon>Eukaryota</taxon>
        <taxon>Metazoa</taxon>
        <taxon>Spiralia</taxon>
        <taxon>Lophotrochozoa</taxon>
        <taxon>Mollusca</taxon>
        <taxon>Gastropoda</taxon>
        <taxon>Heterobranchia</taxon>
        <taxon>Euthyneura</taxon>
        <taxon>Panpulmonata</taxon>
        <taxon>Sacoglossa</taxon>
        <taxon>Placobranchoidea</taxon>
        <taxon>Plakobranchidae</taxon>
        <taxon>Elysia</taxon>
    </lineage>
</organism>
<sequence length="93" mass="10534">MQYSATDSTWSVLLTGVPCRSLGEHHPRRRTPPQGFRQAEFITIISSLQQNPYKQLRQPQPLQQENPVLAEGKCRQMVEIARSGEGSKEISLD</sequence>
<dbReference type="EMBL" id="JAWDGP010002058">
    <property type="protein sequence ID" value="KAK3785851.1"/>
    <property type="molecule type" value="Genomic_DNA"/>
</dbReference>
<evidence type="ECO:0000313" key="2">
    <source>
        <dbReference type="Proteomes" id="UP001283361"/>
    </source>
</evidence>
<protein>
    <submittedName>
        <fullName evidence="1">Uncharacterized protein</fullName>
    </submittedName>
</protein>
<accession>A0AAE1DWQ1</accession>
<dbReference type="AlphaFoldDB" id="A0AAE1DWQ1"/>
<keyword evidence="2" id="KW-1185">Reference proteome</keyword>
<reference evidence="1" key="1">
    <citation type="journal article" date="2023" name="G3 (Bethesda)">
        <title>A reference genome for the long-term kleptoplast-retaining sea slug Elysia crispata morphotype clarki.</title>
        <authorList>
            <person name="Eastman K.E."/>
            <person name="Pendleton A.L."/>
            <person name="Shaikh M.A."/>
            <person name="Suttiyut T."/>
            <person name="Ogas R."/>
            <person name="Tomko P."/>
            <person name="Gavelis G."/>
            <person name="Widhalm J.R."/>
            <person name="Wisecaver J.H."/>
        </authorList>
    </citation>
    <scope>NUCLEOTIDE SEQUENCE</scope>
    <source>
        <strain evidence="1">ECLA1</strain>
    </source>
</reference>
<gene>
    <name evidence="1" type="ORF">RRG08_000742</name>
</gene>
<evidence type="ECO:0000313" key="1">
    <source>
        <dbReference type="EMBL" id="KAK3785851.1"/>
    </source>
</evidence>
<proteinExistence type="predicted"/>
<name>A0AAE1DWQ1_9GAST</name>